<sequence>MHSTWSFAAGPGVASDIALYRGKLYSISGGGELFVHEFTSSEDVLTQHGSAKDHSCPVETVIDTSPPLDEENLREGYSWWSTLYLVVSCTGKLLMVRWRWHLPIFYWYRHWCADELSKKIKLDVFEADLEKRRWSEVKELGDQALFLGTSCSKALPLPVHANCIFFLGLNITDLCFEGIINGIGDCAYCVYDMKNDTFRFDNPVSIKREPLSFRCDTGLYQR</sequence>
<proteinExistence type="predicted"/>
<accession>A0A6G1CGD8</accession>
<name>A0A6G1CGD8_9ORYZ</name>
<dbReference type="Pfam" id="PF03478">
    <property type="entry name" value="Beta-prop_KIB1-4"/>
    <property type="match status" value="1"/>
</dbReference>
<evidence type="ECO:0000259" key="1">
    <source>
        <dbReference type="Pfam" id="PF03478"/>
    </source>
</evidence>
<feature type="domain" description="KIB1-4 beta-propeller" evidence="1">
    <location>
        <begin position="5"/>
        <end position="192"/>
    </location>
</feature>
<reference evidence="2 3" key="1">
    <citation type="submission" date="2019-11" db="EMBL/GenBank/DDBJ databases">
        <title>Whole genome sequence of Oryza granulata.</title>
        <authorList>
            <person name="Li W."/>
        </authorList>
    </citation>
    <scope>NUCLEOTIDE SEQUENCE [LARGE SCALE GENOMIC DNA]</scope>
    <source>
        <strain evidence="3">cv. Menghai</strain>
        <tissue evidence="2">Leaf</tissue>
    </source>
</reference>
<protein>
    <recommendedName>
        <fullName evidence="1">KIB1-4 beta-propeller domain-containing protein</fullName>
    </recommendedName>
</protein>
<keyword evidence="3" id="KW-1185">Reference proteome</keyword>
<gene>
    <name evidence="2" type="ORF">E2562_015906</name>
</gene>
<dbReference type="PANTHER" id="PTHR33110">
    <property type="entry name" value="F-BOX/KELCH-REPEAT PROTEIN-RELATED"/>
    <property type="match status" value="1"/>
</dbReference>
<dbReference type="OrthoDB" id="690940at2759"/>
<dbReference type="Proteomes" id="UP000479710">
    <property type="component" value="Unassembled WGS sequence"/>
</dbReference>
<dbReference type="AlphaFoldDB" id="A0A6G1CGD8"/>
<dbReference type="EMBL" id="SPHZ02000009">
    <property type="protein sequence ID" value="KAF0899249.1"/>
    <property type="molecule type" value="Genomic_DNA"/>
</dbReference>
<evidence type="ECO:0000313" key="2">
    <source>
        <dbReference type="EMBL" id="KAF0899249.1"/>
    </source>
</evidence>
<comment type="caution">
    <text evidence="2">The sequence shown here is derived from an EMBL/GenBank/DDBJ whole genome shotgun (WGS) entry which is preliminary data.</text>
</comment>
<organism evidence="2 3">
    <name type="scientific">Oryza meyeriana var. granulata</name>
    <dbReference type="NCBI Taxonomy" id="110450"/>
    <lineage>
        <taxon>Eukaryota</taxon>
        <taxon>Viridiplantae</taxon>
        <taxon>Streptophyta</taxon>
        <taxon>Embryophyta</taxon>
        <taxon>Tracheophyta</taxon>
        <taxon>Spermatophyta</taxon>
        <taxon>Magnoliopsida</taxon>
        <taxon>Liliopsida</taxon>
        <taxon>Poales</taxon>
        <taxon>Poaceae</taxon>
        <taxon>BOP clade</taxon>
        <taxon>Oryzoideae</taxon>
        <taxon>Oryzeae</taxon>
        <taxon>Oryzinae</taxon>
        <taxon>Oryza</taxon>
        <taxon>Oryza meyeriana</taxon>
    </lineage>
</organism>
<evidence type="ECO:0000313" key="3">
    <source>
        <dbReference type="Proteomes" id="UP000479710"/>
    </source>
</evidence>
<dbReference type="InterPro" id="IPR005174">
    <property type="entry name" value="KIB1-4_b-propeller"/>
</dbReference>
<dbReference type="PANTHER" id="PTHR33110:SF71">
    <property type="entry name" value="F-BOX_KELCH-REPEAT PROTEIN"/>
    <property type="match status" value="1"/>
</dbReference>